<proteinExistence type="predicted"/>
<reference evidence="1 2" key="1">
    <citation type="submission" date="2024-05" db="EMBL/GenBank/DDBJ databases">
        <authorList>
            <person name="Wallberg A."/>
        </authorList>
    </citation>
    <scope>NUCLEOTIDE SEQUENCE [LARGE SCALE GENOMIC DNA]</scope>
</reference>
<protein>
    <submittedName>
        <fullName evidence="1">Uncharacterized protein</fullName>
    </submittedName>
</protein>
<sequence>LLLRSHRTFIRVSNCRQFHILPDILQSTSPLATCLRLNHQELLKIYHLVDIPVSILPMYQDHPNLVVDGSSSRRVRRQSSPAEAATLQPSLLRRRREAMRRRQQAGTAGEYILPRYFFFSPP</sequence>
<accession>A0AAV2SEC0</accession>
<dbReference type="AlphaFoldDB" id="A0AAV2SEC0"/>
<keyword evidence="2" id="KW-1185">Reference proteome</keyword>
<name>A0AAV2SEC0_MEGNR</name>
<dbReference type="EMBL" id="CAXKWB010059551">
    <property type="protein sequence ID" value="CAL4182129.1"/>
    <property type="molecule type" value="Genomic_DNA"/>
</dbReference>
<gene>
    <name evidence="1" type="ORF">MNOR_LOCUS35506</name>
</gene>
<dbReference type="Proteomes" id="UP001497623">
    <property type="component" value="Unassembled WGS sequence"/>
</dbReference>
<comment type="caution">
    <text evidence="1">The sequence shown here is derived from an EMBL/GenBank/DDBJ whole genome shotgun (WGS) entry which is preliminary data.</text>
</comment>
<feature type="non-terminal residue" evidence="1">
    <location>
        <position position="1"/>
    </location>
</feature>
<evidence type="ECO:0000313" key="1">
    <source>
        <dbReference type="EMBL" id="CAL4182129.1"/>
    </source>
</evidence>
<organism evidence="1 2">
    <name type="scientific">Meganyctiphanes norvegica</name>
    <name type="common">Northern krill</name>
    <name type="synonym">Thysanopoda norvegica</name>
    <dbReference type="NCBI Taxonomy" id="48144"/>
    <lineage>
        <taxon>Eukaryota</taxon>
        <taxon>Metazoa</taxon>
        <taxon>Ecdysozoa</taxon>
        <taxon>Arthropoda</taxon>
        <taxon>Crustacea</taxon>
        <taxon>Multicrustacea</taxon>
        <taxon>Malacostraca</taxon>
        <taxon>Eumalacostraca</taxon>
        <taxon>Eucarida</taxon>
        <taxon>Euphausiacea</taxon>
        <taxon>Euphausiidae</taxon>
        <taxon>Meganyctiphanes</taxon>
    </lineage>
</organism>
<evidence type="ECO:0000313" key="2">
    <source>
        <dbReference type="Proteomes" id="UP001497623"/>
    </source>
</evidence>